<dbReference type="EMBL" id="JADGMS010000015">
    <property type="protein sequence ID" value="KAF9668091.1"/>
    <property type="molecule type" value="Genomic_DNA"/>
</dbReference>
<accession>A0A835MP18</accession>
<comment type="caution">
    <text evidence="1">The sequence shown here is derived from an EMBL/GenBank/DDBJ whole genome shotgun (WGS) entry which is preliminary data.</text>
</comment>
<keyword evidence="2" id="KW-1185">Reference proteome</keyword>
<dbReference type="AlphaFoldDB" id="A0A835MP18"/>
<name>A0A835MP18_9ROSI</name>
<evidence type="ECO:0000313" key="2">
    <source>
        <dbReference type="Proteomes" id="UP000657918"/>
    </source>
</evidence>
<protein>
    <submittedName>
        <fullName evidence="1">Uncharacterized protein</fullName>
    </submittedName>
</protein>
<organism evidence="1 2">
    <name type="scientific">Salix dunnii</name>
    <dbReference type="NCBI Taxonomy" id="1413687"/>
    <lineage>
        <taxon>Eukaryota</taxon>
        <taxon>Viridiplantae</taxon>
        <taxon>Streptophyta</taxon>
        <taxon>Embryophyta</taxon>
        <taxon>Tracheophyta</taxon>
        <taxon>Spermatophyta</taxon>
        <taxon>Magnoliopsida</taxon>
        <taxon>eudicotyledons</taxon>
        <taxon>Gunneridae</taxon>
        <taxon>Pentapetalae</taxon>
        <taxon>rosids</taxon>
        <taxon>fabids</taxon>
        <taxon>Malpighiales</taxon>
        <taxon>Salicaceae</taxon>
        <taxon>Saliceae</taxon>
        <taxon>Salix</taxon>
    </lineage>
</organism>
<evidence type="ECO:0000313" key="1">
    <source>
        <dbReference type="EMBL" id="KAF9668091.1"/>
    </source>
</evidence>
<sequence>MVLAVQMMLPFIPPSTIARAACFRHAATPRTFIAKSLSCESSLPAKAHDACIAEYDVELTVELNSRLHKGFDLVFIGDVAVDVSGSVGSDGFCKLNSGLFHPGYQQSPLLGRHSQRRKAL</sequence>
<dbReference type="Proteomes" id="UP000657918">
    <property type="component" value="Unassembled WGS sequence"/>
</dbReference>
<proteinExistence type="predicted"/>
<reference evidence="1 2" key="1">
    <citation type="submission" date="2020-10" db="EMBL/GenBank/DDBJ databases">
        <title>Plant Genome Project.</title>
        <authorList>
            <person name="Zhang R.-G."/>
        </authorList>
    </citation>
    <scope>NUCLEOTIDE SEQUENCE [LARGE SCALE GENOMIC DNA]</scope>
    <source>
        <strain evidence="1">FAFU-HL-1</strain>
        <tissue evidence="1">Leaf</tissue>
    </source>
</reference>
<gene>
    <name evidence="1" type="ORF">SADUNF_Sadunf15G0092000</name>
</gene>